<sequence>MDLLLNTVQPYAWGSTTAIPELMGVAPTGEPQAELWMGAHPAAPSRVVRDGGTLPLDRVIAADPARELGPAGLRRFGPRLPFLLKLLAADAPLSLQVHPDLAQAAAGFAVENAMGVPLDAPHRNYRDGNHKPEMIVALTPFEGLCGFRTPRRCADLLDRLEVPGLRPFAAALRGARDDGAALREVFTAFLSPPPGLVAEVAGALAREAVREAERDGPHRRDLGAFLAVARAHPGDPGLLPALMLRHFVLAPGQATYLGAGVPHAYLSGLGVEVMAGSDNVLRCGLTDKHVDRDELLKVVRFSALPTAPLAPRADGDEHVYPAPVDDFRLSRIELGAPARSRSRPRPLDSGAPQIVLCTRGGARLTSAGATLGIGPGQAVYVPAWERVGVSGEGTVFRATAGVPGDPRNRTDP</sequence>
<organism evidence="9 10">
    <name type="scientific">Streptomyces lavendulocolor</name>
    <dbReference type="NCBI Taxonomy" id="67316"/>
    <lineage>
        <taxon>Bacteria</taxon>
        <taxon>Bacillati</taxon>
        <taxon>Actinomycetota</taxon>
        <taxon>Actinomycetes</taxon>
        <taxon>Kitasatosporales</taxon>
        <taxon>Streptomycetaceae</taxon>
        <taxon>Streptomyces</taxon>
    </lineage>
</organism>
<dbReference type="Gene3D" id="2.60.120.10">
    <property type="entry name" value="Jelly Rolls"/>
    <property type="match status" value="2"/>
</dbReference>
<keyword evidence="10" id="KW-1185">Reference proteome</keyword>
<evidence type="ECO:0000256" key="7">
    <source>
        <dbReference type="ARBA" id="ARBA00023235"/>
    </source>
</evidence>
<evidence type="ECO:0000256" key="1">
    <source>
        <dbReference type="ARBA" id="ARBA00000757"/>
    </source>
</evidence>
<gene>
    <name evidence="9" type="primary">manA</name>
    <name evidence="9" type="ORF">ABZ508_25280</name>
</gene>
<dbReference type="EMBL" id="JBEXZR010000027">
    <property type="protein sequence ID" value="MEU0710681.1"/>
    <property type="molecule type" value="Genomic_DNA"/>
</dbReference>
<feature type="domain" description="Phosphomannose isomerase type I catalytic" evidence="8">
    <location>
        <begin position="4"/>
        <end position="148"/>
    </location>
</feature>
<dbReference type="InterPro" id="IPR046457">
    <property type="entry name" value="PMI_typeI_cat"/>
</dbReference>
<evidence type="ECO:0000313" key="10">
    <source>
        <dbReference type="Proteomes" id="UP001550378"/>
    </source>
</evidence>
<evidence type="ECO:0000256" key="2">
    <source>
        <dbReference type="ARBA" id="ARBA00001947"/>
    </source>
</evidence>
<dbReference type="PANTHER" id="PTHR10309:SF0">
    <property type="entry name" value="MANNOSE-6-PHOSPHATE ISOMERASE"/>
    <property type="match status" value="1"/>
</dbReference>
<protein>
    <recommendedName>
        <fullName evidence="4">mannose-6-phosphate isomerase</fullName>
        <ecNumber evidence="4">5.3.1.8</ecNumber>
    </recommendedName>
</protein>
<dbReference type="NCBIfam" id="TIGR00218">
    <property type="entry name" value="manA"/>
    <property type="match status" value="1"/>
</dbReference>
<dbReference type="SUPFAM" id="SSF51182">
    <property type="entry name" value="RmlC-like cupins"/>
    <property type="match status" value="1"/>
</dbReference>
<reference evidence="9 10" key="1">
    <citation type="submission" date="2024-06" db="EMBL/GenBank/DDBJ databases">
        <title>The Natural Products Discovery Center: Release of the First 8490 Sequenced Strains for Exploring Actinobacteria Biosynthetic Diversity.</title>
        <authorList>
            <person name="Kalkreuter E."/>
            <person name="Kautsar S.A."/>
            <person name="Yang D."/>
            <person name="Bader C.D."/>
            <person name="Teijaro C.N."/>
            <person name="Fluegel L."/>
            <person name="Davis C.M."/>
            <person name="Simpson J.R."/>
            <person name="Lauterbach L."/>
            <person name="Steele A.D."/>
            <person name="Gui C."/>
            <person name="Meng S."/>
            <person name="Li G."/>
            <person name="Viehrig K."/>
            <person name="Ye F."/>
            <person name="Su P."/>
            <person name="Kiefer A.F."/>
            <person name="Nichols A."/>
            <person name="Cepeda A.J."/>
            <person name="Yan W."/>
            <person name="Fan B."/>
            <person name="Jiang Y."/>
            <person name="Adhikari A."/>
            <person name="Zheng C.-J."/>
            <person name="Schuster L."/>
            <person name="Cowan T.M."/>
            <person name="Smanski M.J."/>
            <person name="Chevrette M.G."/>
            <person name="De Carvalho L.P.S."/>
            <person name="Shen B."/>
        </authorList>
    </citation>
    <scope>NUCLEOTIDE SEQUENCE [LARGE SCALE GENOMIC DNA]</scope>
    <source>
        <strain evidence="9 10">NPDC006337</strain>
    </source>
</reference>
<dbReference type="PROSITE" id="PS00965">
    <property type="entry name" value="PMI_I_1"/>
    <property type="match status" value="1"/>
</dbReference>
<dbReference type="EC" id="5.3.1.8" evidence="4"/>
<keyword evidence="6" id="KW-0862">Zinc</keyword>
<evidence type="ECO:0000256" key="3">
    <source>
        <dbReference type="ARBA" id="ARBA00010772"/>
    </source>
</evidence>
<dbReference type="Gene3D" id="1.10.441.10">
    <property type="entry name" value="Phosphomannose Isomerase, domain 2"/>
    <property type="match status" value="1"/>
</dbReference>
<dbReference type="PIRSF" id="PIRSF001480">
    <property type="entry name" value="Mannose-6-phosphate_isomerase"/>
    <property type="match status" value="1"/>
</dbReference>
<dbReference type="PRINTS" id="PR00714">
    <property type="entry name" value="MAN6PISMRASE"/>
</dbReference>
<dbReference type="InterPro" id="IPR001250">
    <property type="entry name" value="Man6P_Isoase-1"/>
</dbReference>
<evidence type="ECO:0000256" key="4">
    <source>
        <dbReference type="ARBA" id="ARBA00011956"/>
    </source>
</evidence>
<dbReference type="Proteomes" id="UP001550378">
    <property type="component" value="Unassembled WGS sequence"/>
</dbReference>
<dbReference type="InterPro" id="IPR011051">
    <property type="entry name" value="RmlC_Cupin_sf"/>
</dbReference>
<comment type="caution">
    <text evidence="9">The sequence shown here is derived from an EMBL/GenBank/DDBJ whole genome shotgun (WGS) entry which is preliminary data.</text>
</comment>
<evidence type="ECO:0000256" key="5">
    <source>
        <dbReference type="ARBA" id="ARBA00022723"/>
    </source>
</evidence>
<evidence type="ECO:0000313" key="9">
    <source>
        <dbReference type="EMBL" id="MEU0710681.1"/>
    </source>
</evidence>
<keyword evidence="5" id="KW-0479">Metal-binding</keyword>
<dbReference type="Pfam" id="PF20511">
    <property type="entry name" value="PMI_typeI_cat"/>
    <property type="match status" value="1"/>
</dbReference>
<dbReference type="RefSeq" id="WP_359655938.1">
    <property type="nucleotide sequence ID" value="NZ_JBEXZO010000001.1"/>
</dbReference>
<dbReference type="InterPro" id="IPR016305">
    <property type="entry name" value="Mannose-6-P_Isomerase"/>
</dbReference>
<name>A0ABV2WBG7_9ACTN</name>
<keyword evidence="7 9" id="KW-0413">Isomerase</keyword>
<dbReference type="GO" id="GO:0004476">
    <property type="term" value="F:mannose-6-phosphate isomerase activity"/>
    <property type="evidence" value="ECO:0007669"/>
    <property type="project" value="UniProtKB-EC"/>
</dbReference>
<dbReference type="InterPro" id="IPR018050">
    <property type="entry name" value="Pmannose_isomerase-type1_CS"/>
</dbReference>
<proteinExistence type="inferred from homology"/>
<evidence type="ECO:0000256" key="6">
    <source>
        <dbReference type="ARBA" id="ARBA00022833"/>
    </source>
</evidence>
<dbReference type="InterPro" id="IPR014710">
    <property type="entry name" value="RmlC-like_jellyroll"/>
</dbReference>
<comment type="catalytic activity">
    <reaction evidence="1">
        <text>D-mannose 6-phosphate = D-fructose 6-phosphate</text>
        <dbReference type="Rhea" id="RHEA:12356"/>
        <dbReference type="ChEBI" id="CHEBI:58735"/>
        <dbReference type="ChEBI" id="CHEBI:61527"/>
        <dbReference type="EC" id="5.3.1.8"/>
    </reaction>
</comment>
<evidence type="ECO:0000259" key="8">
    <source>
        <dbReference type="Pfam" id="PF20511"/>
    </source>
</evidence>
<dbReference type="PANTHER" id="PTHR10309">
    <property type="entry name" value="MANNOSE-6-PHOSPHATE ISOMERASE"/>
    <property type="match status" value="1"/>
</dbReference>
<comment type="cofactor">
    <cofactor evidence="2">
        <name>Zn(2+)</name>
        <dbReference type="ChEBI" id="CHEBI:29105"/>
    </cofactor>
</comment>
<dbReference type="CDD" id="cd07011">
    <property type="entry name" value="cupin_PMI_type_I_N"/>
    <property type="match status" value="1"/>
</dbReference>
<accession>A0ABV2WBG7</accession>
<comment type="similarity">
    <text evidence="3">Belongs to the mannose-6-phosphate isomerase type 1 family.</text>
</comment>